<keyword evidence="1" id="KW-0812">Transmembrane</keyword>
<evidence type="ECO:0000256" key="1">
    <source>
        <dbReference type="SAM" id="Phobius"/>
    </source>
</evidence>
<keyword evidence="1" id="KW-1133">Transmembrane helix</keyword>
<dbReference type="WBParaSite" id="HCON_00038145-00001">
    <property type="protein sequence ID" value="HCON_00038145-00001"/>
    <property type="gene ID" value="HCON_00038145"/>
</dbReference>
<dbReference type="OrthoDB" id="5840481at2759"/>
<organism evidence="2 3">
    <name type="scientific">Haemonchus contortus</name>
    <name type="common">Barber pole worm</name>
    <dbReference type="NCBI Taxonomy" id="6289"/>
    <lineage>
        <taxon>Eukaryota</taxon>
        <taxon>Metazoa</taxon>
        <taxon>Ecdysozoa</taxon>
        <taxon>Nematoda</taxon>
        <taxon>Chromadorea</taxon>
        <taxon>Rhabditida</taxon>
        <taxon>Rhabditina</taxon>
        <taxon>Rhabditomorpha</taxon>
        <taxon>Strongyloidea</taxon>
        <taxon>Trichostrongylidae</taxon>
        <taxon>Haemonchus</taxon>
    </lineage>
</organism>
<protein>
    <submittedName>
        <fullName evidence="3">Movement protein</fullName>
    </submittedName>
</protein>
<keyword evidence="1" id="KW-0472">Membrane</keyword>
<name>A0A7I5E6Y6_HAECO</name>
<evidence type="ECO:0000313" key="2">
    <source>
        <dbReference type="Proteomes" id="UP000025227"/>
    </source>
</evidence>
<reference evidence="3" key="1">
    <citation type="submission" date="2020-12" db="UniProtKB">
        <authorList>
            <consortium name="WormBaseParasite"/>
        </authorList>
    </citation>
    <scope>IDENTIFICATION</scope>
    <source>
        <strain evidence="3">MHco3</strain>
    </source>
</reference>
<evidence type="ECO:0000313" key="3">
    <source>
        <dbReference type="WBParaSite" id="HCON_00038145-00001"/>
    </source>
</evidence>
<sequence>MGDMRFRLRQAIYGMALKKFQLPRCSHPDCGPVDNYEEFLLDHFISQISGTVENVDNGSQSTVRGHRSERPVAKAREVVRLQEPLSNNNHQESHKMAIALETYTTGPVKKHSGKLITADDFRMFDSPAASNENSPEEPRPLLFRLPLWQLLLVIIPSSIILLLIAFALIICFRQRRRRTRSLKRRSKLFTIPGSHTLPDFTNTPQSFLERLSSQQPVGTIVREREHCEVWTRPPTATTSLESLQRP</sequence>
<dbReference type="AlphaFoldDB" id="A0A7I5E6Y6"/>
<keyword evidence="2" id="KW-1185">Reference proteome</keyword>
<proteinExistence type="predicted"/>
<feature type="transmembrane region" description="Helical" evidence="1">
    <location>
        <begin position="147"/>
        <end position="172"/>
    </location>
</feature>
<dbReference type="Proteomes" id="UP000025227">
    <property type="component" value="Unplaced"/>
</dbReference>
<accession>A0A7I5E6Y6</accession>